<comment type="caution">
    <text evidence="1">The sequence shown here is derived from an EMBL/GenBank/DDBJ whole genome shotgun (WGS) entry which is preliminary data.</text>
</comment>
<dbReference type="Proteomes" id="UP001597601">
    <property type="component" value="Unassembled WGS sequence"/>
</dbReference>
<accession>A0ABW5XPE8</accession>
<proteinExistence type="predicted"/>
<dbReference type="EMBL" id="JBHUON010000009">
    <property type="protein sequence ID" value="MFD2864861.1"/>
    <property type="molecule type" value="Genomic_DNA"/>
</dbReference>
<evidence type="ECO:0000313" key="2">
    <source>
        <dbReference type="Proteomes" id="UP001597601"/>
    </source>
</evidence>
<name>A0ABW5XPE8_9SPHI</name>
<dbReference type="PROSITE" id="PS51257">
    <property type="entry name" value="PROKAR_LIPOPROTEIN"/>
    <property type="match status" value="1"/>
</dbReference>
<keyword evidence="2" id="KW-1185">Reference proteome</keyword>
<protein>
    <recommendedName>
        <fullName evidence="3">Lipocalin-like protein</fullName>
    </recommendedName>
</protein>
<reference evidence="2" key="1">
    <citation type="journal article" date="2019" name="Int. J. Syst. Evol. Microbiol.">
        <title>The Global Catalogue of Microorganisms (GCM) 10K type strain sequencing project: providing services to taxonomists for standard genome sequencing and annotation.</title>
        <authorList>
            <consortium name="The Broad Institute Genomics Platform"/>
            <consortium name="The Broad Institute Genome Sequencing Center for Infectious Disease"/>
            <person name="Wu L."/>
            <person name="Ma J."/>
        </authorList>
    </citation>
    <scope>NUCLEOTIDE SEQUENCE [LARGE SCALE GENOMIC DNA]</scope>
    <source>
        <strain evidence="2">KCTC 52232</strain>
    </source>
</reference>
<sequence length="137" mass="15462">MTIQKMKPMNTTLCTLFIAVVLVIGGCKKSDQSVDGSLNGTWKLDANYISSGGPGVWTKVADNDKGYLQFYNSGLFKSNMYPNHKLFTFKEHDFDLKSNTEVELGFFYTIRHDTLTINQYIPVACIEGCGIRFIKQK</sequence>
<evidence type="ECO:0008006" key="3">
    <source>
        <dbReference type="Google" id="ProtNLM"/>
    </source>
</evidence>
<evidence type="ECO:0000313" key="1">
    <source>
        <dbReference type="EMBL" id="MFD2864861.1"/>
    </source>
</evidence>
<gene>
    <name evidence="1" type="ORF">ACFSYC_09195</name>
</gene>
<organism evidence="1 2">
    <name type="scientific">Mucilaginibacter antarcticus</name>
    <dbReference type="NCBI Taxonomy" id="1855725"/>
    <lineage>
        <taxon>Bacteria</taxon>
        <taxon>Pseudomonadati</taxon>
        <taxon>Bacteroidota</taxon>
        <taxon>Sphingobacteriia</taxon>
        <taxon>Sphingobacteriales</taxon>
        <taxon>Sphingobacteriaceae</taxon>
        <taxon>Mucilaginibacter</taxon>
    </lineage>
</organism>
<dbReference type="RefSeq" id="WP_377126114.1">
    <property type="nucleotide sequence ID" value="NZ_JBHUHN010000001.1"/>
</dbReference>